<dbReference type="InterPro" id="IPR036621">
    <property type="entry name" value="Anticodon-bd_dom_sf"/>
</dbReference>
<dbReference type="InterPro" id="IPR033728">
    <property type="entry name" value="ThrRS_core"/>
</dbReference>
<dbReference type="InterPro" id="IPR002314">
    <property type="entry name" value="aa-tRNA-synt_IIb"/>
</dbReference>
<dbReference type="Pfam" id="PF07973">
    <property type="entry name" value="tRNA_SAD"/>
    <property type="match status" value="1"/>
</dbReference>
<dbReference type="InterPro" id="IPR012675">
    <property type="entry name" value="Beta-grasp_dom_sf"/>
</dbReference>
<comment type="catalytic activity">
    <reaction evidence="11">
        <text>tRNA(Thr) + L-threonine + ATP = L-threonyl-tRNA(Thr) + AMP + diphosphate + H(+)</text>
        <dbReference type="Rhea" id="RHEA:24624"/>
        <dbReference type="Rhea" id="RHEA-COMP:9670"/>
        <dbReference type="Rhea" id="RHEA-COMP:9704"/>
        <dbReference type="ChEBI" id="CHEBI:15378"/>
        <dbReference type="ChEBI" id="CHEBI:30616"/>
        <dbReference type="ChEBI" id="CHEBI:33019"/>
        <dbReference type="ChEBI" id="CHEBI:57926"/>
        <dbReference type="ChEBI" id="CHEBI:78442"/>
        <dbReference type="ChEBI" id="CHEBI:78534"/>
        <dbReference type="ChEBI" id="CHEBI:456215"/>
        <dbReference type="EC" id="6.1.1.3"/>
    </reaction>
</comment>
<keyword evidence="8" id="KW-0648">Protein biosynthesis</keyword>
<dbReference type="GO" id="GO:0004829">
    <property type="term" value="F:threonine-tRNA ligase activity"/>
    <property type="evidence" value="ECO:0007669"/>
    <property type="project" value="UniProtKB-EC"/>
</dbReference>
<keyword evidence="16" id="KW-1185">Reference proteome</keyword>
<dbReference type="Gene3D" id="3.40.50.800">
    <property type="entry name" value="Anticodon-binding domain"/>
    <property type="match status" value="1"/>
</dbReference>
<dbReference type="Gene3D" id="3.10.20.30">
    <property type="match status" value="1"/>
</dbReference>
<dbReference type="PANTHER" id="PTHR11451:SF46">
    <property type="entry name" value="THREONINE--TRNA LIGASE"/>
    <property type="match status" value="1"/>
</dbReference>
<dbReference type="OMA" id="WYADGMY"/>
<keyword evidence="4" id="KW-0963">Cytoplasm</keyword>
<dbReference type="GO" id="GO:0005524">
    <property type="term" value="F:ATP binding"/>
    <property type="evidence" value="ECO:0007669"/>
    <property type="project" value="UniProtKB-KW"/>
</dbReference>
<reference evidence="15 16" key="1">
    <citation type="journal article" date="2014" name="Genome Announc.">
        <title>Draft genome sequence of the pathogenic fungus Scedosporium apiospermum.</title>
        <authorList>
            <person name="Vandeputte P."/>
            <person name="Ghamrawi S."/>
            <person name="Rechenmann M."/>
            <person name="Iltis A."/>
            <person name="Giraud S."/>
            <person name="Fleury M."/>
            <person name="Thornton C."/>
            <person name="Delhaes L."/>
            <person name="Meyer W."/>
            <person name="Papon N."/>
            <person name="Bouchara J.P."/>
        </authorList>
    </citation>
    <scope>NUCLEOTIDE SEQUENCE [LARGE SCALE GENOMIC DNA]</scope>
    <source>
        <strain evidence="15 16">IHEM 14462</strain>
    </source>
</reference>
<evidence type="ECO:0000256" key="8">
    <source>
        <dbReference type="ARBA" id="ARBA00022917"/>
    </source>
</evidence>
<dbReference type="NCBIfam" id="TIGR00418">
    <property type="entry name" value="thrS"/>
    <property type="match status" value="1"/>
</dbReference>
<dbReference type="CDD" id="cd00771">
    <property type="entry name" value="ThrRS_core"/>
    <property type="match status" value="1"/>
</dbReference>
<protein>
    <recommendedName>
        <fullName evidence="3">threonine--tRNA ligase</fullName>
        <ecNumber evidence="3">6.1.1.3</ecNumber>
    </recommendedName>
    <alternativeName>
        <fullName evidence="10">Threonyl-tRNA synthetase</fullName>
    </alternativeName>
</protein>
<dbReference type="PANTHER" id="PTHR11451">
    <property type="entry name" value="THREONINE-TRNA LIGASE"/>
    <property type="match status" value="1"/>
</dbReference>
<dbReference type="EC" id="6.1.1.3" evidence="3"/>
<keyword evidence="9" id="KW-0030">Aminoacyl-tRNA synthetase</keyword>
<dbReference type="AlphaFoldDB" id="A0A084G8C1"/>
<evidence type="ECO:0000259" key="13">
    <source>
        <dbReference type="PROSITE" id="PS50862"/>
    </source>
</evidence>
<dbReference type="GO" id="GO:0006435">
    <property type="term" value="P:threonyl-tRNA aminoacylation"/>
    <property type="evidence" value="ECO:0007669"/>
    <property type="project" value="EnsemblFungi"/>
</dbReference>
<dbReference type="PRINTS" id="PR01047">
    <property type="entry name" value="TRNASYNTHTHR"/>
</dbReference>
<feature type="region of interest" description="Disordered" evidence="12">
    <location>
        <begin position="19"/>
        <end position="45"/>
    </location>
</feature>
<dbReference type="RefSeq" id="XP_016643382.1">
    <property type="nucleotide sequence ID" value="XM_016787037.1"/>
</dbReference>
<evidence type="ECO:0000313" key="16">
    <source>
        <dbReference type="Proteomes" id="UP000028545"/>
    </source>
</evidence>
<dbReference type="Pfam" id="PF03129">
    <property type="entry name" value="HGTP_anticodon"/>
    <property type="match status" value="1"/>
</dbReference>
<dbReference type="PROSITE" id="PS51880">
    <property type="entry name" value="TGS"/>
    <property type="match status" value="1"/>
</dbReference>
<evidence type="ECO:0000259" key="14">
    <source>
        <dbReference type="PROSITE" id="PS51880"/>
    </source>
</evidence>
<dbReference type="Proteomes" id="UP000028545">
    <property type="component" value="Unassembled WGS sequence"/>
</dbReference>
<dbReference type="InterPro" id="IPR006195">
    <property type="entry name" value="aa-tRNA-synth_II"/>
</dbReference>
<dbReference type="SUPFAM" id="SSF81271">
    <property type="entry name" value="TGS-like"/>
    <property type="match status" value="1"/>
</dbReference>
<proteinExistence type="inferred from homology"/>
<feature type="domain" description="TGS" evidence="14">
    <location>
        <begin position="74"/>
        <end position="139"/>
    </location>
</feature>
<dbReference type="InterPro" id="IPR004095">
    <property type="entry name" value="TGS"/>
</dbReference>
<evidence type="ECO:0000256" key="7">
    <source>
        <dbReference type="ARBA" id="ARBA00022840"/>
    </source>
</evidence>
<dbReference type="KEGG" id="sapo:SAPIO_CDS4509"/>
<evidence type="ECO:0000256" key="2">
    <source>
        <dbReference type="ARBA" id="ARBA00008226"/>
    </source>
</evidence>
<dbReference type="SUPFAM" id="SSF55186">
    <property type="entry name" value="ThrRS/AlaRS common domain"/>
    <property type="match status" value="1"/>
</dbReference>
<dbReference type="InterPro" id="IPR002320">
    <property type="entry name" value="Thr-tRNA-ligase_IIa"/>
</dbReference>
<dbReference type="HOGENOM" id="CLU_008554_0_1_1"/>
<accession>A0A084G8C1</accession>
<feature type="domain" description="Aminoacyl-transfer RNA synthetases class-II family profile" evidence="13">
    <location>
        <begin position="339"/>
        <end position="672"/>
    </location>
</feature>
<dbReference type="VEuPathDB" id="FungiDB:SAPIO_CDS4509"/>
<dbReference type="CDD" id="cd00860">
    <property type="entry name" value="ThrRS_anticodon"/>
    <property type="match status" value="1"/>
</dbReference>
<comment type="similarity">
    <text evidence="2">Belongs to the class-II aminoacyl-tRNA synthetase family.</text>
</comment>
<dbReference type="SMART" id="SM00863">
    <property type="entry name" value="tRNA_SAD"/>
    <property type="match status" value="1"/>
</dbReference>
<comment type="caution">
    <text evidence="15">The sequence shown here is derived from an EMBL/GenBank/DDBJ whole genome shotgun (WGS) entry which is preliminary data.</text>
</comment>
<comment type="subcellular location">
    <subcellularLocation>
        <location evidence="1">Cytoplasm</location>
    </subcellularLocation>
</comment>
<evidence type="ECO:0000256" key="10">
    <source>
        <dbReference type="ARBA" id="ARBA00031900"/>
    </source>
</evidence>
<evidence type="ECO:0000256" key="12">
    <source>
        <dbReference type="SAM" id="MobiDB-lite"/>
    </source>
</evidence>
<evidence type="ECO:0000256" key="4">
    <source>
        <dbReference type="ARBA" id="ARBA00022490"/>
    </source>
</evidence>
<dbReference type="InterPro" id="IPR012947">
    <property type="entry name" value="tRNA_SAD"/>
</dbReference>
<dbReference type="FunFam" id="3.10.20.30:FF:000006">
    <property type="entry name" value="Threonine--tRNA ligase, cytoplasmic"/>
    <property type="match status" value="1"/>
</dbReference>
<evidence type="ECO:0000256" key="1">
    <source>
        <dbReference type="ARBA" id="ARBA00004496"/>
    </source>
</evidence>
<dbReference type="PROSITE" id="PS50862">
    <property type="entry name" value="AA_TRNA_LIGASE_II"/>
    <property type="match status" value="1"/>
</dbReference>
<dbReference type="EMBL" id="JOWA01000092">
    <property type="protein sequence ID" value="KEZ43583.1"/>
    <property type="molecule type" value="Genomic_DNA"/>
</dbReference>
<dbReference type="GeneID" id="27723581"/>
<dbReference type="Gene3D" id="3.30.930.10">
    <property type="entry name" value="Bira Bifunctional Protein, Domain 2"/>
    <property type="match status" value="1"/>
</dbReference>
<keyword evidence="5" id="KW-0436">Ligase</keyword>
<dbReference type="InterPro" id="IPR012676">
    <property type="entry name" value="TGS-like"/>
</dbReference>
<evidence type="ECO:0000256" key="11">
    <source>
        <dbReference type="ARBA" id="ARBA00049515"/>
    </source>
</evidence>
<dbReference type="SUPFAM" id="SSF52954">
    <property type="entry name" value="Class II aaRS ABD-related"/>
    <property type="match status" value="1"/>
</dbReference>
<dbReference type="Pfam" id="PF02824">
    <property type="entry name" value="TGS"/>
    <property type="match status" value="1"/>
</dbReference>
<dbReference type="GO" id="GO:1990825">
    <property type="term" value="F:sequence-specific mRNA binding"/>
    <property type="evidence" value="ECO:0007669"/>
    <property type="project" value="EnsemblFungi"/>
</dbReference>
<dbReference type="Pfam" id="PF00587">
    <property type="entry name" value="tRNA-synt_2b"/>
    <property type="match status" value="1"/>
</dbReference>
<sequence>MAPEKKAVDAVTEGVKKVAIAGGKKEKKKGGAAGDAPQRPLELQPAPEFLQRRIELFDRLKKKYDEEIAKKPRERITITMPDGSIREGTSWETTPGEIAKGISNSLYKRTVVARLDGDPNKLWDLDRPLEANCKLELLSFEDEQGQMVFWHSSAHILGEACERRFGCSLCIGPPIESGFYYEMALPDGGAVHESDWKPIETLVGSIVKEKQKFERLELSKEDLLEMFNYNKYKQHIIKDKIPDGTYTTVYRNGPLIDLCRGPHVPDTGRIEAFSILKNSASYFLGSQENDSLQRLYGISFPDKKRMAEHKKFLEEAAKRDHRKIGQDQELFFFHPLSPGSAFWLPHGSRIYNTLQSYIREQYWKRGYEEVHTPNMYNADLWRQSGHWDYYQDDMFVVDVDKTKFALKPMNCPGHCLMFGHRERSHRELPIRYADFGVLHRNEASGALSGLTRVRRFQQDDAHIFCREDQIKTEMDGLFDFLQEMYGLLGFTFKLNLSTRPEKYLGEIETWNRAEAMLKESLDEWKVRTGGVWELNEGDGAFYGPKIDVKVFDSLRREWQVATFQLDFMNPQSFNLEYVVGEAPVAKKDQDPKPAAAPKPKVEEAPAADKADGEKTDGEKPQEKAKEVAYSREKNMRPVTAGCARPVMIHRAMAGSIERFTAILCEHFGGKWPFWLSPRQIIVIPVGKGFFDYAEEVRSIFHKQRMFVDVDTSGNTLQKKIRSAQLAQYNFIFVVGDEEMRGRQVNVRYRDDTSTQDRGKPVPLDEAIEKLVTLRDEKGMYNPFPAAAKKA</sequence>
<organism evidence="15 16">
    <name type="scientific">Pseudallescheria apiosperma</name>
    <name type="common">Scedosporium apiospermum</name>
    <dbReference type="NCBI Taxonomy" id="563466"/>
    <lineage>
        <taxon>Eukaryota</taxon>
        <taxon>Fungi</taxon>
        <taxon>Dikarya</taxon>
        <taxon>Ascomycota</taxon>
        <taxon>Pezizomycotina</taxon>
        <taxon>Sordariomycetes</taxon>
        <taxon>Hypocreomycetidae</taxon>
        <taxon>Microascales</taxon>
        <taxon>Microascaceae</taxon>
        <taxon>Scedosporium</taxon>
    </lineage>
</organism>
<feature type="compositionally biased region" description="Basic and acidic residues" evidence="12">
    <location>
        <begin position="599"/>
        <end position="630"/>
    </location>
</feature>
<dbReference type="InterPro" id="IPR018163">
    <property type="entry name" value="Thr/Ala-tRNA-synth_IIc_edit"/>
</dbReference>
<dbReference type="SUPFAM" id="SSF55681">
    <property type="entry name" value="Class II aaRS and biotin synthetases"/>
    <property type="match status" value="1"/>
</dbReference>
<dbReference type="Gene3D" id="3.30.980.10">
    <property type="entry name" value="Threonyl-trna Synthetase, Chain A, domain 2"/>
    <property type="match status" value="1"/>
</dbReference>
<evidence type="ECO:0000256" key="3">
    <source>
        <dbReference type="ARBA" id="ARBA00013163"/>
    </source>
</evidence>
<dbReference type="InterPro" id="IPR047246">
    <property type="entry name" value="ThrRS_anticodon"/>
</dbReference>
<dbReference type="InterPro" id="IPR004154">
    <property type="entry name" value="Anticodon-bd"/>
</dbReference>
<dbReference type="InterPro" id="IPR045864">
    <property type="entry name" value="aa-tRNA-synth_II/BPL/LPL"/>
</dbReference>
<keyword evidence="7" id="KW-0067">ATP-binding</keyword>
<dbReference type="CDD" id="cd01667">
    <property type="entry name" value="TGS_ThrRS"/>
    <property type="match status" value="1"/>
</dbReference>
<keyword evidence="6" id="KW-0547">Nucleotide-binding</keyword>
<dbReference type="FunFam" id="3.40.50.800:FF:000003">
    <property type="entry name" value="Threonine--tRNA ligase 2, cytoplasmic"/>
    <property type="match status" value="1"/>
</dbReference>
<dbReference type="HAMAP" id="MF_00184">
    <property type="entry name" value="Thr_tRNA_synth"/>
    <property type="match status" value="1"/>
</dbReference>
<evidence type="ECO:0000256" key="5">
    <source>
        <dbReference type="ARBA" id="ARBA00022598"/>
    </source>
</evidence>
<name>A0A084G8C1_PSEDA</name>
<gene>
    <name evidence="15" type="ORF">SAPIO_CDS4509</name>
</gene>
<evidence type="ECO:0000256" key="6">
    <source>
        <dbReference type="ARBA" id="ARBA00022741"/>
    </source>
</evidence>
<evidence type="ECO:0000256" key="9">
    <source>
        <dbReference type="ARBA" id="ARBA00023146"/>
    </source>
</evidence>
<dbReference type="GO" id="GO:0005739">
    <property type="term" value="C:mitochondrion"/>
    <property type="evidence" value="ECO:0007669"/>
    <property type="project" value="TreeGrafter"/>
</dbReference>
<dbReference type="FunFam" id="3.30.980.10:FF:000005">
    <property type="entry name" value="Threonyl-tRNA synthetase, mitochondrial"/>
    <property type="match status" value="1"/>
</dbReference>
<dbReference type="OrthoDB" id="5423599at2759"/>
<evidence type="ECO:0000313" key="15">
    <source>
        <dbReference type="EMBL" id="KEZ43583.1"/>
    </source>
</evidence>
<feature type="region of interest" description="Disordered" evidence="12">
    <location>
        <begin position="586"/>
        <end position="630"/>
    </location>
</feature>